<protein>
    <submittedName>
        <fullName evidence="1">Uncharacterized protein</fullName>
    </submittedName>
</protein>
<name>A0ABW0GBG1_9PROT</name>
<reference evidence="2" key="1">
    <citation type="journal article" date="2019" name="Int. J. Syst. Evol. Microbiol.">
        <title>The Global Catalogue of Microorganisms (GCM) 10K type strain sequencing project: providing services to taxonomists for standard genome sequencing and annotation.</title>
        <authorList>
            <consortium name="The Broad Institute Genomics Platform"/>
            <consortium name="The Broad Institute Genome Sequencing Center for Infectious Disease"/>
            <person name="Wu L."/>
            <person name="Ma J."/>
        </authorList>
    </citation>
    <scope>NUCLEOTIDE SEQUENCE [LARGE SCALE GENOMIC DNA]</scope>
    <source>
        <strain evidence="2">CCUG 58760</strain>
    </source>
</reference>
<proteinExistence type="predicted"/>
<evidence type="ECO:0000313" key="1">
    <source>
        <dbReference type="EMBL" id="MFC5358192.1"/>
    </source>
</evidence>
<gene>
    <name evidence="1" type="ORF">ACFPMG_24700</name>
</gene>
<sequence>MDRNDARALWAASGLDYSILTETNLQRLICLLDAEMRESGLILGSYRMEEGITPAPQKRRGNEAYLRCRSDHFRGREAVSFNQDGFVGFAGWADDQNIVPVLKGFAAWVEEMRTTSTQHQAEASHAP</sequence>
<dbReference type="EMBL" id="JBHSLC010000081">
    <property type="protein sequence ID" value="MFC5358192.1"/>
    <property type="molecule type" value="Genomic_DNA"/>
</dbReference>
<comment type="caution">
    <text evidence="1">The sequence shown here is derived from an EMBL/GenBank/DDBJ whole genome shotgun (WGS) entry which is preliminary data.</text>
</comment>
<keyword evidence="2" id="KW-1185">Reference proteome</keyword>
<organism evidence="1 2">
    <name type="scientific">Azospirillum himalayense</name>
    <dbReference type="NCBI Taxonomy" id="654847"/>
    <lineage>
        <taxon>Bacteria</taxon>
        <taxon>Pseudomonadati</taxon>
        <taxon>Pseudomonadota</taxon>
        <taxon>Alphaproteobacteria</taxon>
        <taxon>Rhodospirillales</taxon>
        <taxon>Azospirillaceae</taxon>
        <taxon>Azospirillum</taxon>
    </lineage>
</organism>
<dbReference type="Proteomes" id="UP001596166">
    <property type="component" value="Unassembled WGS sequence"/>
</dbReference>
<accession>A0ABW0GBG1</accession>
<dbReference type="RefSeq" id="WP_376997899.1">
    <property type="nucleotide sequence ID" value="NZ_JBHSLC010000081.1"/>
</dbReference>
<evidence type="ECO:0000313" key="2">
    <source>
        <dbReference type="Proteomes" id="UP001596166"/>
    </source>
</evidence>